<dbReference type="SUPFAM" id="SSF53756">
    <property type="entry name" value="UDP-Glycosyltransferase/glycogen phosphorylase"/>
    <property type="match status" value="1"/>
</dbReference>
<gene>
    <name evidence="2" type="ORF">S01H4_16696</name>
</gene>
<evidence type="ECO:0000313" key="2">
    <source>
        <dbReference type="EMBL" id="GAG56274.1"/>
    </source>
</evidence>
<dbReference type="PANTHER" id="PTHR21015:SF22">
    <property type="entry name" value="GLYCOSYLTRANSFERASE"/>
    <property type="match status" value="1"/>
</dbReference>
<comment type="caution">
    <text evidence="2">The sequence shown here is derived from an EMBL/GenBank/DDBJ whole genome shotgun (WGS) entry which is preliminary data.</text>
</comment>
<protein>
    <recommendedName>
        <fullName evidence="1">Glycosyl transferase family 28 C-terminal domain-containing protein</fullName>
    </recommendedName>
</protein>
<evidence type="ECO:0000259" key="1">
    <source>
        <dbReference type="Pfam" id="PF04101"/>
    </source>
</evidence>
<proteinExistence type="predicted"/>
<dbReference type="Pfam" id="PF04101">
    <property type="entry name" value="Glyco_tran_28_C"/>
    <property type="match status" value="1"/>
</dbReference>
<dbReference type="GO" id="GO:0016758">
    <property type="term" value="F:hexosyltransferase activity"/>
    <property type="evidence" value="ECO:0007669"/>
    <property type="project" value="InterPro"/>
</dbReference>
<dbReference type="AlphaFoldDB" id="X0YJK0"/>
<accession>X0YJK0</accession>
<dbReference type="InterPro" id="IPR007235">
    <property type="entry name" value="Glyco_trans_28_C"/>
</dbReference>
<feature type="domain" description="Glycosyl transferase family 28 C-terminal" evidence="1">
    <location>
        <begin position="63"/>
        <end position="227"/>
    </location>
</feature>
<organism evidence="2">
    <name type="scientific">marine sediment metagenome</name>
    <dbReference type="NCBI Taxonomy" id="412755"/>
    <lineage>
        <taxon>unclassified sequences</taxon>
        <taxon>metagenomes</taxon>
        <taxon>ecological metagenomes</taxon>
    </lineage>
</organism>
<feature type="non-terminal residue" evidence="2">
    <location>
        <position position="1"/>
    </location>
</feature>
<reference evidence="2" key="1">
    <citation type="journal article" date="2014" name="Front. Microbiol.">
        <title>High frequency of phylogenetically diverse reductive dehalogenase-homologous genes in deep subseafloor sedimentary metagenomes.</title>
        <authorList>
            <person name="Kawai M."/>
            <person name="Futagami T."/>
            <person name="Toyoda A."/>
            <person name="Takaki Y."/>
            <person name="Nishi S."/>
            <person name="Hori S."/>
            <person name="Arai W."/>
            <person name="Tsubouchi T."/>
            <person name="Morono Y."/>
            <person name="Uchiyama I."/>
            <person name="Ito T."/>
            <person name="Fujiyama A."/>
            <person name="Inagaki F."/>
            <person name="Takami H."/>
        </authorList>
    </citation>
    <scope>NUCLEOTIDE SEQUENCE</scope>
    <source>
        <strain evidence="2">Expedition CK06-06</strain>
    </source>
</reference>
<name>X0YJK0_9ZZZZ</name>
<dbReference type="PANTHER" id="PTHR21015">
    <property type="entry name" value="UDP-N-ACETYLGLUCOSAMINE--N-ACETYLMURAMYL-(PENTAPEPTIDE) PYROPHOSPHORYL-UNDECAPRENOL N-ACETYLGLUCOSAMINE TRANSFERASE 1"/>
    <property type="match status" value="1"/>
</dbReference>
<sequence>GVTNRLLARSANTICVAYEKMDRYFPEQKIVLTGNPVRKEMVELNSDLEAARKEFGLVEGRKVCLVVGGSLGARTINNSFLESLDILGKSNIQVLWQCGKFYQQEVEEKVRSSGFEHIRVFPFISRMDLAYGIADVIVSRAGAISISELCLVGKPVILVPSPNVAEDHQTRNAEALVSHQAAKMVSDSQAGELLVDEMLWLVDHREEQISLSEHIKELGIKDASQRIAAEVIKIIEQQ</sequence>
<dbReference type="EMBL" id="BART01007325">
    <property type="protein sequence ID" value="GAG56274.1"/>
    <property type="molecule type" value="Genomic_DNA"/>
</dbReference>
<dbReference type="Gene3D" id="3.40.50.2000">
    <property type="entry name" value="Glycogen Phosphorylase B"/>
    <property type="match status" value="2"/>
</dbReference>
<dbReference type="CDD" id="cd03785">
    <property type="entry name" value="GT28_MurG"/>
    <property type="match status" value="1"/>
</dbReference>